<dbReference type="GO" id="GO:0008270">
    <property type="term" value="F:zinc ion binding"/>
    <property type="evidence" value="ECO:0007669"/>
    <property type="project" value="UniProtKB-UniRule"/>
</dbReference>
<feature type="binding site" evidence="7">
    <location>
        <position position="173"/>
    </location>
    <ligand>
        <name>a divalent metal cation</name>
        <dbReference type="ChEBI" id="CHEBI:60240"/>
        <note>ligand shared between dimeric partners</note>
    </ligand>
</feature>
<dbReference type="Pfam" id="PF04166">
    <property type="entry name" value="PdxA"/>
    <property type="match status" value="1"/>
</dbReference>
<keyword evidence="7" id="KW-0170">Cobalt</keyword>
<dbReference type="InterPro" id="IPR037510">
    <property type="entry name" value="PdxA"/>
</dbReference>
<protein>
    <recommendedName>
        <fullName evidence="7">4-hydroxythreonine-4-phosphate dehydrogenase</fullName>
        <ecNumber evidence="7">1.1.1.262</ecNumber>
    </recommendedName>
    <alternativeName>
        <fullName evidence="7">4-(phosphohydroxy)-L-threonine dehydrogenase</fullName>
    </alternativeName>
</protein>
<evidence type="ECO:0000256" key="5">
    <source>
        <dbReference type="ARBA" id="ARBA00023027"/>
    </source>
</evidence>
<evidence type="ECO:0000256" key="1">
    <source>
        <dbReference type="ARBA" id="ARBA00022490"/>
    </source>
</evidence>
<proteinExistence type="inferred from homology"/>
<dbReference type="GO" id="GO:0051287">
    <property type="term" value="F:NAD binding"/>
    <property type="evidence" value="ECO:0007669"/>
    <property type="project" value="InterPro"/>
</dbReference>
<keyword evidence="3 7" id="KW-0521">NADP</keyword>
<keyword evidence="7" id="KW-0460">Magnesium</keyword>
<dbReference type="RefSeq" id="WP_189497081.1">
    <property type="nucleotide sequence ID" value="NZ_BMZH01000005.1"/>
</dbReference>
<comment type="subunit">
    <text evidence="7">Homodimer.</text>
</comment>
<dbReference type="UniPathway" id="UPA00244">
    <property type="reaction ID" value="UER00312"/>
</dbReference>
<comment type="function">
    <text evidence="7">Catalyzes the NAD(P)-dependent oxidation of 4-(phosphooxy)-L-threonine (HTP) into 2-amino-3-oxo-4-(phosphooxy)butyric acid which spontaneously decarboxylates to form 3-amino-2-oxopropyl phosphate (AHAP).</text>
</comment>
<keyword evidence="9" id="KW-1185">Reference proteome</keyword>
<dbReference type="AlphaFoldDB" id="A0A8J3CRX0"/>
<dbReference type="GO" id="GO:0042823">
    <property type="term" value="P:pyridoxal phosphate biosynthetic process"/>
    <property type="evidence" value="ECO:0007669"/>
    <property type="project" value="UniProtKB-UniRule"/>
</dbReference>
<reference evidence="8" key="1">
    <citation type="journal article" date="2014" name="Int. J. Syst. Evol. Microbiol.">
        <title>Complete genome sequence of Corynebacterium casei LMG S-19264T (=DSM 44701T), isolated from a smear-ripened cheese.</title>
        <authorList>
            <consortium name="US DOE Joint Genome Institute (JGI-PGF)"/>
            <person name="Walter F."/>
            <person name="Albersmeier A."/>
            <person name="Kalinowski J."/>
            <person name="Ruckert C."/>
        </authorList>
    </citation>
    <scope>NUCLEOTIDE SEQUENCE</scope>
    <source>
        <strain evidence="8">KCTC 32513</strain>
    </source>
</reference>
<evidence type="ECO:0000256" key="4">
    <source>
        <dbReference type="ARBA" id="ARBA00023002"/>
    </source>
</evidence>
<dbReference type="EC" id="1.1.1.262" evidence="7"/>
<reference evidence="8" key="2">
    <citation type="submission" date="2020-09" db="EMBL/GenBank/DDBJ databases">
        <authorList>
            <person name="Sun Q."/>
            <person name="Kim S."/>
        </authorList>
    </citation>
    <scope>NUCLEOTIDE SEQUENCE</scope>
    <source>
        <strain evidence="8">KCTC 32513</strain>
    </source>
</reference>
<dbReference type="NCBIfam" id="TIGR00557">
    <property type="entry name" value="pdxA"/>
    <property type="match status" value="1"/>
</dbReference>
<feature type="binding site" evidence="7">
    <location>
        <position position="218"/>
    </location>
    <ligand>
        <name>a divalent metal cation</name>
        <dbReference type="ChEBI" id="CHEBI:60240"/>
        <note>ligand shared between dimeric partners</note>
    </ligand>
</feature>
<keyword evidence="7" id="KW-0862">Zinc</keyword>
<dbReference type="GO" id="GO:0005737">
    <property type="term" value="C:cytoplasm"/>
    <property type="evidence" value="ECO:0007669"/>
    <property type="project" value="UniProtKB-SubCell"/>
</dbReference>
<name>A0A8J3CRX0_9PROT</name>
<feature type="binding site" evidence="7">
    <location>
        <position position="290"/>
    </location>
    <ligand>
        <name>substrate</name>
    </ligand>
</feature>
<dbReference type="GO" id="GO:0050570">
    <property type="term" value="F:4-hydroxythreonine-4-phosphate dehydrogenase activity"/>
    <property type="evidence" value="ECO:0007669"/>
    <property type="project" value="UniProtKB-UniRule"/>
</dbReference>
<organism evidence="8 9">
    <name type="scientific">Algimonas arctica</name>
    <dbReference type="NCBI Taxonomy" id="1479486"/>
    <lineage>
        <taxon>Bacteria</taxon>
        <taxon>Pseudomonadati</taxon>
        <taxon>Pseudomonadota</taxon>
        <taxon>Alphaproteobacteria</taxon>
        <taxon>Maricaulales</taxon>
        <taxon>Robiginitomaculaceae</taxon>
        <taxon>Algimonas</taxon>
    </lineage>
</organism>
<dbReference type="GO" id="GO:0008615">
    <property type="term" value="P:pyridoxine biosynthetic process"/>
    <property type="evidence" value="ECO:0007669"/>
    <property type="project" value="UniProtKB-UniRule"/>
</dbReference>
<dbReference type="EMBL" id="BMZH01000005">
    <property type="protein sequence ID" value="GHA93134.1"/>
    <property type="molecule type" value="Genomic_DNA"/>
</dbReference>
<dbReference type="SUPFAM" id="SSF53659">
    <property type="entry name" value="Isocitrate/Isopropylmalate dehydrogenase-like"/>
    <property type="match status" value="1"/>
</dbReference>
<dbReference type="Proteomes" id="UP000634004">
    <property type="component" value="Unassembled WGS sequence"/>
</dbReference>
<dbReference type="GO" id="GO:0050897">
    <property type="term" value="F:cobalt ion binding"/>
    <property type="evidence" value="ECO:0007669"/>
    <property type="project" value="UniProtKB-UniRule"/>
</dbReference>
<evidence type="ECO:0000313" key="8">
    <source>
        <dbReference type="EMBL" id="GHA93134.1"/>
    </source>
</evidence>
<evidence type="ECO:0000256" key="6">
    <source>
        <dbReference type="ARBA" id="ARBA00023096"/>
    </source>
</evidence>
<comment type="cofactor">
    <cofactor evidence="7">
        <name>Zn(2+)</name>
        <dbReference type="ChEBI" id="CHEBI:29105"/>
    </cofactor>
    <cofactor evidence="7">
        <name>Mg(2+)</name>
        <dbReference type="ChEBI" id="CHEBI:18420"/>
    </cofactor>
    <cofactor evidence="7">
        <name>Co(2+)</name>
        <dbReference type="ChEBI" id="CHEBI:48828"/>
    </cofactor>
    <text evidence="7">Binds 1 divalent metal cation per subunit. Can use ions such as Zn(2+), Mg(2+) or Co(2+).</text>
</comment>
<dbReference type="NCBIfam" id="NF003699">
    <property type="entry name" value="PRK05312.1"/>
    <property type="match status" value="1"/>
</dbReference>
<evidence type="ECO:0000256" key="2">
    <source>
        <dbReference type="ARBA" id="ARBA00022723"/>
    </source>
</evidence>
<comment type="miscellaneous">
    <text evidence="7">The active site is located at the dimer interface.</text>
</comment>
<gene>
    <name evidence="7 8" type="primary">pdxA</name>
    <name evidence="8" type="ORF">GCM10009069_15220</name>
</gene>
<keyword evidence="2 7" id="KW-0479">Metal-binding</keyword>
<dbReference type="Gene3D" id="3.40.718.10">
    <property type="entry name" value="Isopropylmalate Dehydrogenase"/>
    <property type="match status" value="1"/>
</dbReference>
<feature type="binding site" evidence="7">
    <location>
        <position position="299"/>
    </location>
    <ligand>
        <name>substrate</name>
    </ligand>
</feature>
<accession>A0A8J3CRX0</accession>
<keyword evidence="1 7" id="KW-0963">Cytoplasm</keyword>
<comment type="pathway">
    <text evidence="7">Cofactor biosynthesis; pyridoxine 5'-phosphate biosynthesis; pyridoxine 5'-phosphate from D-erythrose 4-phosphate: step 4/5.</text>
</comment>
<comment type="caution">
    <text evidence="8">The sequence shown here is derived from an EMBL/GenBank/DDBJ whole genome shotgun (WGS) entry which is preliminary data.</text>
</comment>
<comment type="similarity">
    <text evidence="7">Belongs to the PdxA family.</text>
</comment>
<dbReference type="PANTHER" id="PTHR30004:SF6">
    <property type="entry name" value="D-THREONATE 4-PHOSPHATE DEHYDROGENASE"/>
    <property type="match status" value="1"/>
</dbReference>
<evidence type="ECO:0000313" key="9">
    <source>
        <dbReference type="Proteomes" id="UP000634004"/>
    </source>
</evidence>
<comment type="subcellular location">
    <subcellularLocation>
        <location evidence="7">Cytoplasm</location>
    </subcellularLocation>
</comment>
<dbReference type="PANTHER" id="PTHR30004">
    <property type="entry name" value="4-HYDROXYTHREONINE-4-PHOSPHATE DEHYDROGENASE"/>
    <property type="match status" value="1"/>
</dbReference>
<keyword evidence="6 7" id="KW-0664">Pyridoxine biosynthesis</keyword>
<keyword evidence="4 7" id="KW-0560">Oxidoreductase</keyword>
<feature type="binding site" evidence="7">
    <location>
        <position position="137"/>
    </location>
    <ligand>
        <name>substrate</name>
    </ligand>
</feature>
<feature type="binding site" evidence="7">
    <location>
        <position position="281"/>
    </location>
    <ligand>
        <name>substrate</name>
    </ligand>
</feature>
<feature type="binding site" evidence="7">
    <location>
        <position position="273"/>
    </location>
    <ligand>
        <name>a divalent metal cation</name>
        <dbReference type="ChEBI" id="CHEBI:60240"/>
        <note>ligand shared between dimeric partners</note>
    </ligand>
</feature>
<dbReference type="GO" id="GO:0000287">
    <property type="term" value="F:magnesium ion binding"/>
    <property type="evidence" value="ECO:0007669"/>
    <property type="project" value="UniProtKB-UniRule"/>
</dbReference>
<keyword evidence="5 7" id="KW-0520">NAD</keyword>
<evidence type="ECO:0000256" key="7">
    <source>
        <dbReference type="HAMAP-Rule" id="MF_00536"/>
    </source>
</evidence>
<evidence type="ECO:0000256" key="3">
    <source>
        <dbReference type="ARBA" id="ARBA00022857"/>
    </source>
</evidence>
<comment type="catalytic activity">
    <reaction evidence="7">
        <text>4-(phosphooxy)-L-threonine + NAD(+) = 3-amino-2-oxopropyl phosphate + CO2 + NADH</text>
        <dbReference type="Rhea" id="RHEA:32275"/>
        <dbReference type="ChEBI" id="CHEBI:16526"/>
        <dbReference type="ChEBI" id="CHEBI:57279"/>
        <dbReference type="ChEBI" id="CHEBI:57540"/>
        <dbReference type="ChEBI" id="CHEBI:57945"/>
        <dbReference type="ChEBI" id="CHEBI:58452"/>
        <dbReference type="EC" id="1.1.1.262"/>
    </reaction>
</comment>
<dbReference type="HAMAP" id="MF_00536">
    <property type="entry name" value="PdxA"/>
    <property type="match status" value="1"/>
</dbReference>
<dbReference type="InterPro" id="IPR005255">
    <property type="entry name" value="PdxA_fam"/>
</dbReference>
<sequence>MTHKPMKPLALTMGDPAGIGPEITWKAWERLRGEPDLAFAVIAPPVALTRVSRSDHPIQIITDLADVRACFADALPVLPIEGNAARPGEPDPIHADTITRSIQTAVTLCLSHDADAVVTNPIAKDVLYRAGFSFPGHTEYLGSLCAGVDAPYHPGPVMMLTAQDLRVGLATIHISLRDVPQTITSTVVMNTARTLLGALSQDFGIKHPRLAVCGLNPHAGENGALGSEEQDIINPVCRLLRAEGHQVTDALPADTLFHAEARLTYDGVLSMYHDQGLIPVKTLDFHGGVNVTLGLPIVRTSPDHGTAFGIAGHGIARPDSLIAALRKAREIATHRYAP</sequence>
<feature type="binding site" evidence="7">
    <location>
        <position position="138"/>
    </location>
    <ligand>
        <name>substrate</name>
    </ligand>
</feature>